<proteinExistence type="predicted"/>
<accession>A0A0D9YTL9</accession>
<dbReference type="HOGENOM" id="CLU_2816568_0_0_1"/>
<keyword evidence="2" id="KW-1185">Reference proteome</keyword>
<dbReference type="AlphaFoldDB" id="A0A0D9YTL9"/>
<name>A0A0D9YTL9_9ORYZ</name>
<dbReference type="EnsemblPlants" id="OGLUM02G20730.1">
    <property type="protein sequence ID" value="OGLUM02G20730.1"/>
    <property type="gene ID" value="OGLUM02G20730"/>
</dbReference>
<sequence length="67" mass="7587">MRISIILLPHSIGQCARLDRTASARRHHHQHQVLWWGQCTPLTQQCIQQEDNIWVASSSSDALPTGT</sequence>
<reference evidence="1" key="1">
    <citation type="submission" date="2015-04" db="UniProtKB">
        <authorList>
            <consortium name="EnsemblPlants"/>
        </authorList>
    </citation>
    <scope>IDENTIFICATION</scope>
</reference>
<dbReference type="Gramene" id="OGLUM02G20730.1">
    <property type="protein sequence ID" value="OGLUM02G20730.1"/>
    <property type="gene ID" value="OGLUM02G20730"/>
</dbReference>
<evidence type="ECO:0000313" key="1">
    <source>
        <dbReference type="EnsemblPlants" id="OGLUM02G20730.1"/>
    </source>
</evidence>
<evidence type="ECO:0000313" key="2">
    <source>
        <dbReference type="Proteomes" id="UP000026961"/>
    </source>
</evidence>
<organism evidence="1">
    <name type="scientific">Oryza glumipatula</name>
    <dbReference type="NCBI Taxonomy" id="40148"/>
    <lineage>
        <taxon>Eukaryota</taxon>
        <taxon>Viridiplantae</taxon>
        <taxon>Streptophyta</taxon>
        <taxon>Embryophyta</taxon>
        <taxon>Tracheophyta</taxon>
        <taxon>Spermatophyta</taxon>
        <taxon>Magnoliopsida</taxon>
        <taxon>Liliopsida</taxon>
        <taxon>Poales</taxon>
        <taxon>Poaceae</taxon>
        <taxon>BOP clade</taxon>
        <taxon>Oryzoideae</taxon>
        <taxon>Oryzeae</taxon>
        <taxon>Oryzinae</taxon>
        <taxon>Oryza</taxon>
    </lineage>
</organism>
<protein>
    <submittedName>
        <fullName evidence="1">Uncharacterized protein</fullName>
    </submittedName>
</protein>
<dbReference type="Proteomes" id="UP000026961">
    <property type="component" value="Chromosome 2"/>
</dbReference>
<reference evidence="1" key="2">
    <citation type="submission" date="2018-05" db="EMBL/GenBank/DDBJ databases">
        <title>OgluRS3 (Oryza glumaepatula Reference Sequence Version 3).</title>
        <authorList>
            <person name="Zhang J."/>
            <person name="Kudrna D."/>
            <person name="Lee S."/>
            <person name="Talag J."/>
            <person name="Welchert J."/>
            <person name="Wing R.A."/>
        </authorList>
    </citation>
    <scope>NUCLEOTIDE SEQUENCE [LARGE SCALE GENOMIC DNA]</scope>
</reference>